<dbReference type="GO" id="GO:0051301">
    <property type="term" value="P:cell division"/>
    <property type="evidence" value="ECO:0007669"/>
    <property type="project" value="UniProtKB-KW"/>
</dbReference>
<dbReference type="PANTHER" id="PTHR30474">
    <property type="entry name" value="CELL CYCLE PROTEIN"/>
    <property type="match status" value="1"/>
</dbReference>
<dbReference type="GO" id="GO:0015648">
    <property type="term" value="F:lipid-linked peptidoglycan transporter activity"/>
    <property type="evidence" value="ECO:0007669"/>
    <property type="project" value="TreeGrafter"/>
</dbReference>
<accession>A0AAU7AV01</accession>
<evidence type="ECO:0000256" key="2">
    <source>
        <dbReference type="ARBA" id="ARBA00004752"/>
    </source>
</evidence>
<evidence type="ECO:0000256" key="15">
    <source>
        <dbReference type="ARBA" id="ARBA00033270"/>
    </source>
</evidence>
<evidence type="ECO:0000256" key="17">
    <source>
        <dbReference type="ARBA" id="ARBA00041185"/>
    </source>
</evidence>
<keyword evidence="5 24" id="KW-0328">Glycosyltransferase</keyword>
<dbReference type="GO" id="GO:0005886">
    <property type="term" value="C:plasma membrane"/>
    <property type="evidence" value="ECO:0007669"/>
    <property type="project" value="UniProtKB-SubCell"/>
</dbReference>
<dbReference type="GO" id="GO:0008360">
    <property type="term" value="P:regulation of cell shape"/>
    <property type="evidence" value="ECO:0007669"/>
    <property type="project" value="UniProtKB-KW"/>
</dbReference>
<name>A0AAU7AV01_9ACTN</name>
<evidence type="ECO:0000256" key="13">
    <source>
        <dbReference type="ARBA" id="ARBA00023316"/>
    </source>
</evidence>
<evidence type="ECO:0000256" key="6">
    <source>
        <dbReference type="ARBA" id="ARBA00022679"/>
    </source>
</evidence>
<keyword evidence="12" id="KW-0131">Cell cycle</keyword>
<dbReference type="InterPro" id="IPR013437">
    <property type="entry name" value="FtsW"/>
</dbReference>
<evidence type="ECO:0000313" key="24">
    <source>
        <dbReference type="EMBL" id="XAY05318.1"/>
    </source>
</evidence>
<keyword evidence="3" id="KW-1003">Cell membrane</keyword>
<evidence type="ECO:0000256" key="3">
    <source>
        <dbReference type="ARBA" id="ARBA00022475"/>
    </source>
</evidence>
<dbReference type="GO" id="GO:0071555">
    <property type="term" value="P:cell wall organization"/>
    <property type="evidence" value="ECO:0007669"/>
    <property type="project" value="UniProtKB-KW"/>
</dbReference>
<keyword evidence="9" id="KW-0573">Peptidoglycan synthesis</keyword>
<proteinExistence type="inferred from homology"/>
<feature type="transmembrane region" description="Helical" evidence="23">
    <location>
        <begin position="311"/>
        <end position="333"/>
    </location>
</feature>
<reference evidence="24" key="1">
    <citation type="submission" date="2022-12" db="EMBL/GenBank/DDBJ databases">
        <title>Paraconexibacter alkalitolerans sp. nov. and Baekduia alba sp. nov., isolated from soil and emended description of the genera Paraconexibacter (Chun et al., 2020) and Baekduia (An et al., 2020).</title>
        <authorList>
            <person name="Vieira S."/>
            <person name="Huber K.J."/>
            <person name="Geppert A."/>
            <person name="Wolf J."/>
            <person name="Neumann-Schaal M."/>
            <person name="Muesken M."/>
            <person name="Overmann J."/>
        </authorList>
    </citation>
    <scope>NUCLEOTIDE SEQUENCE</scope>
    <source>
        <strain evidence="24">AEG42_29</strain>
    </source>
</reference>
<protein>
    <recommendedName>
        <fullName evidence="17">Probable peptidoglycan glycosyltransferase FtsW</fullName>
        <ecNumber evidence="19">2.4.99.28</ecNumber>
    </recommendedName>
    <alternativeName>
        <fullName evidence="18">Cell division protein FtsW</fullName>
    </alternativeName>
    <alternativeName>
        <fullName evidence="15">Cell wall polymerase</fullName>
    </alternativeName>
    <alternativeName>
        <fullName evidence="14">Peptidoglycan polymerase</fullName>
    </alternativeName>
</protein>
<feature type="transmembrane region" description="Helical" evidence="23">
    <location>
        <begin position="345"/>
        <end position="367"/>
    </location>
</feature>
<evidence type="ECO:0000256" key="7">
    <source>
        <dbReference type="ARBA" id="ARBA00022692"/>
    </source>
</evidence>
<sequence>MPPPQSRDRAQPIEANILMTATLCLLAAGAVMVYSASSAKTVVAAHGGDGAAYLIKYVGFACVGFVLMHLISRHGLKYVAQFTVPLLCVCLVLQALVLVPGIGVEVNGSRRWLGAGPLQFQPAELLKFALVLHAVRMLAMKPKIVASPRLLVPLAAVALFGIGLVAAKDLGTALVMAFALCALLVAAGMPLRYLAAIAAAGGCVVLILALIEPYRLQRLTSFMDPWADAQDSGHQAVQGQIALGSGGFFGRGLGESVQKVYYLPEAHTDFILAIIGEELGVFGVTVLLFLYGLIAYAGLRIAQGAQGAYGKLLAAGLTSMIICQAMLNTFTVLGMVPLTGVPLPFISYGSTNLIMLLMSMGLLMNIAQGGVVHVRALPGSASDGTSVDSRRRDSRPRGARAGGRRRATG</sequence>
<comment type="similarity">
    <text evidence="16">Belongs to the SEDS family. FtsW subfamily.</text>
</comment>
<dbReference type="InterPro" id="IPR001182">
    <property type="entry name" value="FtsW/RodA"/>
</dbReference>
<feature type="transmembrane region" description="Helical" evidence="23">
    <location>
        <begin position="173"/>
        <end position="189"/>
    </location>
</feature>
<comment type="subcellular location">
    <subcellularLocation>
        <location evidence="1">Cell membrane</location>
        <topology evidence="1">Multi-pass membrane protein</topology>
    </subcellularLocation>
</comment>
<keyword evidence="6 24" id="KW-0808">Transferase</keyword>
<evidence type="ECO:0000256" key="19">
    <source>
        <dbReference type="ARBA" id="ARBA00044770"/>
    </source>
</evidence>
<evidence type="ECO:0000256" key="11">
    <source>
        <dbReference type="ARBA" id="ARBA00023136"/>
    </source>
</evidence>
<feature type="compositionally biased region" description="Basic residues" evidence="22">
    <location>
        <begin position="392"/>
        <end position="409"/>
    </location>
</feature>
<evidence type="ECO:0000256" key="21">
    <source>
        <dbReference type="ARBA" id="ARBA00049966"/>
    </source>
</evidence>
<keyword evidence="10 23" id="KW-1133">Transmembrane helix</keyword>
<evidence type="ECO:0000256" key="22">
    <source>
        <dbReference type="SAM" id="MobiDB-lite"/>
    </source>
</evidence>
<keyword evidence="7 23" id="KW-0812">Transmembrane</keyword>
<dbReference type="NCBIfam" id="TIGR02614">
    <property type="entry name" value="ftsW"/>
    <property type="match status" value="1"/>
</dbReference>
<keyword evidence="13" id="KW-0961">Cell wall biogenesis/degradation</keyword>
<comment type="pathway">
    <text evidence="2">Cell wall biogenesis; peptidoglycan biosynthesis.</text>
</comment>
<dbReference type="GO" id="GO:0009252">
    <property type="term" value="P:peptidoglycan biosynthetic process"/>
    <property type="evidence" value="ECO:0007669"/>
    <property type="project" value="UniProtKB-KW"/>
</dbReference>
<evidence type="ECO:0000256" key="23">
    <source>
        <dbReference type="SAM" id="Phobius"/>
    </source>
</evidence>
<feature type="transmembrane region" description="Helical" evidence="23">
    <location>
        <begin position="150"/>
        <end position="167"/>
    </location>
</feature>
<dbReference type="Pfam" id="PF01098">
    <property type="entry name" value="FTSW_RODA_SPOVE"/>
    <property type="match status" value="1"/>
</dbReference>
<comment type="catalytic activity">
    <reaction evidence="20">
        <text>[GlcNAc-(1-&gt;4)-Mur2Ac(oyl-L-Ala-gamma-D-Glu-L-Lys-D-Ala-D-Ala)](n)-di-trans,octa-cis-undecaprenyl diphosphate + beta-D-GlcNAc-(1-&gt;4)-Mur2Ac(oyl-L-Ala-gamma-D-Glu-L-Lys-D-Ala-D-Ala)-di-trans,octa-cis-undecaprenyl diphosphate = [GlcNAc-(1-&gt;4)-Mur2Ac(oyl-L-Ala-gamma-D-Glu-L-Lys-D-Ala-D-Ala)](n+1)-di-trans,octa-cis-undecaprenyl diphosphate + di-trans,octa-cis-undecaprenyl diphosphate + H(+)</text>
        <dbReference type="Rhea" id="RHEA:23708"/>
        <dbReference type="Rhea" id="RHEA-COMP:9602"/>
        <dbReference type="Rhea" id="RHEA-COMP:9603"/>
        <dbReference type="ChEBI" id="CHEBI:15378"/>
        <dbReference type="ChEBI" id="CHEBI:58405"/>
        <dbReference type="ChEBI" id="CHEBI:60033"/>
        <dbReference type="ChEBI" id="CHEBI:78435"/>
        <dbReference type="EC" id="2.4.99.28"/>
    </reaction>
</comment>
<feature type="transmembrane region" description="Helical" evidence="23">
    <location>
        <begin position="12"/>
        <end position="34"/>
    </location>
</feature>
<evidence type="ECO:0000256" key="14">
    <source>
        <dbReference type="ARBA" id="ARBA00032370"/>
    </source>
</evidence>
<organism evidence="24">
    <name type="scientific">Paraconexibacter sp. AEG42_29</name>
    <dbReference type="NCBI Taxonomy" id="2997339"/>
    <lineage>
        <taxon>Bacteria</taxon>
        <taxon>Bacillati</taxon>
        <taxon>Actinomycetota</taxon>
        <taxon>Thermoleophilia</taxon>
        <taxon>Solirubrobacterales</taxon>
        <taxon>Paraconexibacteraceae</taxon>
        <taxon>Paraconexibacter</taxon>
    </lineage>
</organism>
<keyword evidence="11 23" id="KW-0472">Membrane</keyword>
<keyword evidence="4" id="KW-0132">Cell division</keyword>
<dbReference type="AlphaFoldDB" id="A0AAU7AV01"/>
<feature type="transmembrane region" description="Helical" evidence="23">
    <location>
        <begin position="279"/>
        <end position="299"/>
    </location>
</feature>
<dbReference type="KEGG" id="parq:DSM112329_02167"/>
<dbReference type="EMBL" id="CP114014">
    <property type="protein sequence ID" value="XAY05318.1"/>
    <property type="molecule type" value="Genomic_DNA"/>
</dbReference>
<feature type="transmembrane region" description="Helical" evidence="23">
    <location>
        <begin position="194"/>
        <end position="211"/>
    </location>
</feature>
<keyword evidence="8" id="KW-0133">Cell shape</keyword>
<dbReference type="PANTHER" id="PTHR30474:SF2">
    <property type="entry name" value="PEPTIDOGLYCAN GLYCOSYLTRANSFERASE FTSW-RELATED"/>
    <property type="match status" value="1"/>
</dbReference>
<dbReference type="EC" id="2.4.99.28" evidence="19"/>
<evidence type="ECO:0000256" key="10">
    <source>
        <dbReference type="ARBA" id="ARBA00022989"/>
    </source>
</evidence>
<evidence type="ECO:0000256" key="9">
    <source>
        <dbReference type="ARBA" id="ARBA00022984"/>
    </source>
</evidence>
<feature type="region of interest" description="Disordered" evidence="22">
    <location>
        <begin position="380"/>
        <end position="409"/>
    </location>
</feature>
<evidence type="ECO:0000256" key="1">
    <source>
        <dbReference type="ARBA" id="ARBA00004651"/>
    </source>
</evidence>
<evidence type="ECO:0000256" key="5">
    <source>
        <dbReference type="ARBA" id="ARBA00022676"/>
    </source>
</evidence>
<feature type="transmembrane region" description="Helical" evidence="23">
    <location>
        <begin position="78"/>
        <end position="99"/>
    </location>
</feature>
<dbReference type="GO" id="GO:0032153">
    <property type="term" value="C:cell division site"/>
    <property type="evidence" value="ECO:0007669"/>
    <property type="project" value="TreeGrafter"/>
</dbReference>
<evidence type="ECO:0000256" key="16">
    <source>
        <dbReference type="ARBA" id="ARBA00038053"/>
    </source>
</evidence>
<evidence type="ECO:0000256" key="4">
    <source>
        <dbReference type="ARBA" id="ARBA00022618"/>
    </source>
</evidence>
<evidence type="ECO:0000256" key="18">
    <source>
        <dbReference type="ARBA" id="ARBA00041418"/>
    </source>
</evidence>
<evidence type="ECO:0000256" key="8">
    <source>
        <dbReference type="ARBA" id="ARBA00022960"/>
    </source>
</evidence>
<dbReference type="GO" id="GO:0008955">
    <property type="term" value="F:peptidoglycan glycosyltransferase activity"/>
    <property type="evidence" value="ECO:0007669"/>
    <property type="project" value="UniProtKB-EC"/>
</dbReference>
<feature type="transmembrane region" description="Helical" evidence="23">
    <location>
        <begin position="54"/>
        <end position="71"/>
    </location>
</feature>
<gene>
    <name evidence="24" type="primary">ftsW</name>
    <name evidence="24" type="ORF">DSM112329_02167</name>
</gene>
<evidence type="ECO:0000256" key="20">
    <source>
        <dbReference type="ARBA" id="ARBA00049902"/>
    </source>
</evidence>
<comment type="function">
    <text evidence="21">Peptidoglycan polymerase that is essential for cell division.</text>
</comment>
<evidence type="ECO:0000256" key="12">
    <source>
        <dbReference type="ARBA" id="ARBA00023306"/>
    </source>
</evidence>